<organism evidence="1 2">
    <name type="scientific">Microbacterium sorbitolivorans</name>
    <dbReference type="NCBI Taxonomy" id="1867410"/>
    <lineage>
        <taxon>Bacteria</taxon>
        <taxon>Bacillati</taxon>
        <taxon>Actinomycetota</taxon>
        <taxon>Actinomycetes</taxon>
        <taxon>Micrococcales</taxon>
        <taxon>Microbacteriaceae</taxon>
        <taxon>Microbacterium</taxon>
    </lineage>
</organism>
<dbReference type="OrthoDB" id="5242510at2"/>
<evidence type="ECO:0000313" key="2">
    <source>
        <dbReference type="Proteomes" id="UP000253508"/>
    </source>
</evidence>
<accession>A0A367XYE6</accession>
<dbReference type="EMBL" id="QORO01000003">
    <property type="protein sequence ID" value="RCK58628.1"/>
    <property type="molecule type" value="Genomic_DNA"/>
</dbReference>
<gene>
    <name evidence="1" type="ORF">DTO57_10760</name>
</gene>
<keyword evidence="2" id="KW-1185">Reference proteome</keyword>
<dbReference type="InterPro" id="IPR021848">
    <property type="entry name" value="HODM_asu-like"/>
</dbReference>
<reference evidence="1 2" key="1">
    <citation type="submission" date="2018-07" db="EMBL/GenBank/DDBJ databases">
        <title>Microbacterium endoborsara sp. nov., a novel actinobacterium isolated from Borszczowia aralocaspica.</title>
        <authorList>
            <person name="An D."/>
        </authorList>
    </citation>
    <scope>NUCLEOTIDE SEQUENCE [LARGE SCALE GENOMIC DNA]</scope>
    <source>
        <strain evidence="1 2">C1.15228</strain>
    </source>
</reference>
<proteinExistence type="predicted"/>
<sequence length="328" mass="37400">MIATTTRLGRFPFPFRDDTYRYSTNVEPARVAQETAAGRWGDRILEIDDRYERELAERAEILRKDPTRSASAPHMRAAAWDALVYCLGELAATYPEHMSFSREGRRLRWVNALQGVEVEASFGDDASIPGGPLWFLATQIQEDIALLDQREGALWLDAGVVTFAADWSMGFDTGMRFLEIHGPVPRVHEEKIVSRAQQFMMRMQPNEAYRRTNWTMSVDGRLDTSTETYPEWGPDRVSVAGDDALPERLHLRVEVQHLIRLPHSGAIMFLIRSYLEPLTALAEIPGWAERIGGVLRELPDDMADYKGITRYRHQAADWLLSPAARSRR</sequence>
<dbReference type="RefSeq" id="WP_114118231.1">
    <property type="nucleotide sequence ID" value="NZ_BMHU01000002.1"/>
</dbReference>
<evidence type="ECO:0000313" key="1">
    <source>
        <dbReference type="EMBL" id="RCK58628.1"/>
    </source>
</evidence>
<dbReference type="Pfam" id="PF11927">
    <property type="entry name" value="HODM_asu-like"/>
    <property type="match status" value="1"/>
</dbReference>
<dbReference type="AlphaFoldDB" id="A0A367XYE6"/>
<dbReference type="Proteomes" id="UP000253508">
    <property type="component" value="Unassembled WGS sequence"/>
</dbReference>
<comment type="caution">
    <text evidence="1">The sequence shown here is derived from an EMBL/GenBank/DDBJ whole genome shotgun (WGS) entry which is preliminary data.</text>
</comment>
<name>A0A367XYE6_9MICO</name>
<protein>
    <submittedName>
        <fullName evidence="1">DUF3445 domain-containing protein</fullName>
    </submittedName>
</protein>